<evidence type="ECO:0000256" key="3">
    <source>
        <dbReference type="ARBA" id="ARBA00022989"/>
    </source>
</evidence>
<dbReference type="InterPro" id="IPR052951">
    <property type="entry name" value="Tellurite_res_ion_channel"/>
</dbReference>
<dbReference type="PANTHER" id="PTHR37955">
    <property type="entry name" value="TELLURITE RESISTANCE PROTEIN TEHA"/>
    <property type="match status" value="1"/>
</dbReference>
<dbReference type="EMBL" id="AE017199">
    <property type="protein sequence ID" value="AAR38869.1"/>
    <property type="molecule type" value="Genomic_DNA"/>
</dbReference>
<organism evidence="6 7">
    <name type="scientific">Nanoarchaeum equitans (strain Kin4-M)</name>
    <dbReference type="NCBI Taxonomy" id="228908"/>
    <lineage>
        <taxon>Archaea</taxon>
        <taxon>Nanobdellota</taxon>
        <taxon>Candidatus Nanoarchaeia</taxon>
        <taxon>Nanoarchaeales</taxon>
        <taxon>Nanoarchaeaceae</taxon>
        <taxon>Nanoarchaeum</taxon>
    </lineage>
</organism>
<dbReference type="Proteomes" id="UP000000578">
    <property type="component" value="Chromosome"/>
</dbReference>
<feature type="transmembrane region" description="Helical" evidence="5">
    <location>
        <begin position="254"/>
        <end position="274"/>
    </location>
</feature>
<dbReference type="KEGG" id="neq:NEQ014"/>
<accession>Q74N48</accession>
<keyword evidence="3 5" id="KW-1133">Transmembrane helix</keyword>
<dbReference type="BioCyc" id="NEQU228908:GJB6-16-MONOMER"/>
<dbReference type="Gene3D" id="1.50.10.150">
    <property type="entry name" value="Voltage-dependent anion channel"/>
    <property type="match status" value="1"/>
</dbReference>
<keyword evidence="2 5" id="KW-0812">Transmembrane</keyword>
<feature type="transmembrane region" description="Helical" evidence="5">
    <location>
        <begin position="105"/>
        <end position="123"/>
    </location>
</feature>
<feature type="transmembrane region" description="Helical" evidence="5">
    <location>
        <begin position="7"/>
        <end position="27"/>
    </location>
</feature>
<gene>
    <name evidence="6" type="ordered locus">NEQ014</name>
</gene>
<dbReference type="Pfam" id="PF03595">
    <property type="entry name" value="SLAC1"/>
    <property type="match status" value="1"/>
</dbReference>
<evidence type="ECO:0000256" key="4">
    <source>
        <dbReference type="ARBA" id="ARBA00023136"/>
    </source>
</evidence>
<comment type="subcellular location">
    <subcellularLocation>
        <location evidence="1">Membrane</location>
        <topology evidence="1">Multi-pass membrane protein</topology>
    </subcellularLocation>
</comment>
<evidence type="ECO:0000256" key="2">
    <source>
        <dbReference type="ARBA" id="ARBA00022692"/>
    </source>
</evidence>
<evidence type="ECO:0000256" key="5">
    <source>
        <dbReference type="SAM" id="Phobius"/>
    </source>
</evidence>
<dbReference type="EnsemblBacteria" id="AAR38869">
    <property type="protein sequence ID" value="AAR38869"/>
    <property type="gene ID" value="NEQ014"/>
</dbReference>
<feature type="transmembrane region" description="Helical" evidence="5">
    <location>
        <begin position="81"/>
        <end position="99"/>
    </location>
</feature>
<evidence type="ECO:0000313" key="7">
    <source>
        <dbReference type="Proteomes" id="UP000000578"/>
    </source>
</evidence>
<dbReference type="CDD" id="cd09323">
    <property type="entry name" value="TDT_SLAC1_like"/>
    <property type="match status" value="1"/>
</dbReference>
<feature type="transmembrane region" description="Helical" evidence="5">
    <location>
        <begin position="280"/>
        <end position="300"/>
    </location>
</feature>
<sequence length="315" mass="35878">MTCRIRYFQPGFFAIPVGIGGLSIAYLRLAELFPYLKSIGLGLAWLSFISLIVIAILYLAKIVFFKQEFLKDINNPIKLSMLPLFSIALLIDSISFGILKCNFALPLAIAGTMIHLLFTYFNLRTWITKDLHLSTITPTWYIPIVGNILVPITPINQILGIFNWFFFSIGIIFWIILTTILFYRKFFHEPLPEALLPSLFILLAPPSVGFISYIKITHSLDSIANILYFTALAFLLLLVTLIDRFVKIRFKLTWWAYIFPIDALTIATILYYHLTKMPLFIDLAIAIESLATILLTIVGIKTLIAIKKGEICKEE</sequence>
<feature type="transmembrane region" description="Helical" evidence="5">
    <location>
        <begin position="161"/>
        <end position="183"/>
    </location>
</feature>
<reference evidence="6 7" key="1">
    <citation type="journal article" date="2003" name="Proc. Natl. Acad. Sci. U.S.A.">
        <title>The genome of Nanoarchaeum equitans: insights into early archaeal evolution and derived parasitism.</title>
        <authorList>
            <person name="Waters E."/>
            <person name="Hohn M.J."/>
            <person name="Ahel I."/>
            <person name="Graham D.E."/>
            <person name="Adams M.D."/>
            <person name="Barnstead M."/>
            <person name="Beeson K.Y."/>
            <person name="Bibbs L."/>
            <person name="Bolanos R."/>
            <person name="Keller M."/>
            <person name="Kretz K."/>
            <person name="Lin X."/>
            <person name="Mathur E."/>
            <person name="Ni J."/>
            <person name="Podar M."/>
            <person name="Richardson T."/>
            <person name="Sutton G.G."/>
            <person name="Simon M."/>
            <person name="Soll D."/>
            <person name="Stetter K.O."/>
            <person name="Short J.M."/>
            <person name="Noordewier M."/>
        </authorList>
    </citation>
    <scope>NUCLEOTIDE SEQUENCE [LARGE SCALE GENOMIC DNA]</scope>
    <source>
        <strain evidence="6 7">Kin4-M</strain>
    </source>
</reference>
<feature type="transmembrane region" description="Helical" evidence="5">
    <location>
        <begin position="39"/>
        <end position="60"/>
    </location>
</feature>
<name>Q74N48_NANEQ</name>
<feature type="transmembrane region" description="Helical" evidence="5">
    <location>
        <begin position="135"/>
        <end position="155"/>
    </location>
</feature>
<proteinExistence type="predicted"/>
<feature type="transmembrane region" description="Helical" evidence="5">
    <location>
        <begin position="195"/>
        <end position="216"/>
    </location>
</feature>
<dbReference type="PANTHER" id="PTHR37955:SF1">
    <property type="entry name" value="DEP DOMAIN-CONTAINING PROTEIN"/>
    <property type="match status" value="1"/>
</dbReference>
<keyword evidence="4 5" id="KW-0472">Membrane</keyword>
<dbReference type="STRING" id="228908.NEQ014"/>
<evidence type="ECO:0000256" key="1">
    <source>
        <dbReference type="ARBA" id="ARBA00004141"/>
    </source>
</evidence>
<dbReference type="GO" id="GO:0046583">
    <property type="term" value="F:monoatomic cation efflux transmembrane transporter activity"/>
    <property type="evidence" value="ECO:0007669"/>
    <property type="project" value="TreeGrafter"/>
</dbReference>
<dbReference type="InterPro" id="IPR004695">
    <property type="entry name" value="SLAC1/Mae1/Ssu1/TehA"/>
</dbReference>
<protein>
    <submittedName>
        <fullName evidence="6">NEQ014</fullName>
    </submittedName>
</protein>
<evidence type="ECO:0000313" key="6">
    <source>
        <dbReference type="EMBL" id="AAR38869.1"/>
    </source>
</evidence>
<dbReference type="GO" id="GO:0005886">
    <property type="term" value="C:plasma membrane"/>
    <property type="evidence" value="ECO:0007669"/>
    <property type="project" value="TreeGrafter"/>
</dbReference>
<dbReference type="InterPro" id="IPR038665">
    <property type="entry name" value="Voltage-dep_anion_channel_sf"/>
</dbReference>
<keyword evidence="7" id="KW-1185">Reference proteome</keyword>
<feature type="transmembrane region" description="Helical" evidence="5">
    <location>
        <begin position="222"/>
        <end position="242"/>
    </location>
</feature>
<dbReference type="AlphaFoldDB" id="Q74N48"/>
<dbReference type="HOGENOM" id="CLU_044414_0_0_2"/>